<dbReference type="RefSeq" id="WP_100992907.1">
    <property type="nucleotide sequence ID" value="NZ_CP025096.1"/>
</dbReference>
<dbReference type="Proteomes" id="UP000232883">
    <property type="component" value="Chromosome"/>
</dbReference>
<dbReference type="InterPro" id="IPR008928">
    <property type="entry name" value="6-hairpin_glycosidase_sf"/>
</dbReference>
<reference evidence="2 3" key="1">
    <citation type="submission" date="2017-11" db="EMBL/GenBank/DDBJ databases">
        <title>Taxonomic description and genome sequences of Spirosoma HA7 sp. nov., isolated from pollen microhabitat of Corylus avellana.</title>
        <authorList>
            <person name="Ambika Manirajan B."/>
            <person name="Suarez C."/>
            <person name="Ratering S."/>
            <person name="Geissler-Plaum R."/>
            <person name="Cardinale M."/>
            <person name="Sylvia S."/>
        </authorList>
    </citation>
    <scope>NUCLEOTIDE SEQUENCE [LARGE SCALE GENOMIC DNA]</scope>
    <source>
        <strain evidence="2 3">HA7</strain>
    </source>
</reference>
<dbReference type="PANTHER" id="PTHR42899">
    <property type="entry name" value="SPERMATOGENESIS-ASSOCIATED PROTEIN 20"/>
    <property type="match status" value="1"/>
</dbReference>
<evidence type="ECO:0000313" key="2">
    <source>
        <dbReference type="EMBL" id="AUD06362.1"/>
    </source>
</evidence>
<dbReference type="CDD" id="cd02955">
    <property type="entry name" value="SSP411"/>
    <property type="match status" value="1"/>
</dbReference>
<feature type="domain" description="Spermatogenesis-associated protein 20-like TRX" evidence="1">
    <location>
        <begin position="3"/>
        <end position="157"/>
    </location>
</feature>
<proteinExistence type="predicted"/>
<sequence>MPNQLQYETSPYLLQHAENPVDWYPWGEEALTKALEEDKPILVSIGYSACHWCHVMERESFEIESVAQVMNDHFVCIKVDREERPDVDAIYMDSVQAMGVQGGWPLNVFLMPDAKPFYGLTYMPQKNWVNLLYSIQAAFAEHRADLAQSAEGFARELNLTDAERYGLSQNEPLFSAETLDVLYRKVAVKADDEKGGMRRAPKFPMPSVWRFLLRYYDVTVASGVENEAALHQVKITLDRMALGGIYDQLGGGFARYSTDADWFAPHFEKMLYDNGQLLTLYAEAYSLTRSPLYKHVIYQTINFCQRELLSPEGGFYSALDADSEGVEGKFYTFTTPELKEILGIDFDWFAELYSITEAGNWEPDHEGHGLNILHRTESDDSFAERMGWSPADLNVRLDATHTRLLRVRNERIRPGLDDKILCSWNGLMLKGLATAYRVFGEPEFLTLALRLAFFLMKKMRDNRNGRLWHSYKLGRARQTGFLDDYAAVIDGLLALYQATFTESWLTEADQLMQYVLTNFTDDHVDELTGADPMFFFTDKNGEELIARRKELFDNVIPSSNSMMAENLHALSLLLDRPDYAERADQMLGRVQPMVQQNADYLTNWASQFALRARPTAEIAIVGPDAEQFRAEIDAEFYPNKVLCGTTDKSELPLLQQRGPVEGQTAIYVCYNRACQLPVTSVADVWRLVR</sequence>
<dbReference type="Gene3D" id="1.50.10.20">
    <property type="match status" value="1"/>
</dbReference>
<dbReference type="InterPro" id="IPR036249">
    <property type="entry name" value="Thioredoxin-like_sf"/>
</dbReference>
<dbReference type="GO" id="GO:0005975">
    <property type="term" value="P:carbohydrate metabolic process"/>
    <property type="evidence" value="ECO:0007669"/>
    <property type="project" value="InterPro"/>
</dbReference>
<keyword evidence="3" id="KW-1185">Reference proteome</keyword>
<dbReference type="KEGG" id="spir:CWM47_33700"/>
<gene>
    <name evidence="2" type="ORF">CWM47_33700</name>
</gene>
<dbReference type="SUPFAM" id="SSF48208">
    <property type="entry name" value="Six-hairpin glycosidases"/>
    <property type="match status" value="1"/>
</dbReference>
<protein>
    <submittedName>
        <fullName evidence="2">Thioredoxin domain-containing protein</fullName>
    </submittedName>
</protein>
<evidence type="ECO:0000259" key="1">
    <source>
        <dbReference type="Pfam" id="PF03190"/>
    </source>
</evidence>
<evidence type="ECO:0000313" key="3">
    <source>
        <dbReference type="Proteomes" id="UP000232883"/>
    </source>
</evidence>
<dbReference type="InterPro" id="IPR004879">
    <property type="entry name" value="Ssp411-like_TRX"/>
</dbReference>
<dbReference type="PIRSF" id="PIRSF006402">
    <property type="entry name" value="UCP006402_thioredoxin"/>
    <property type="match status" value="1"/>
</dbReference>
<dbReference type="EMBL" id="CP025096">
    <property type="protein sequence ID" value="AUD06362.1"/>
    <property type="molecule type" value="Genomic_DNA"/>
</dbReference>
<dbReference type="InterPro" id="IPR024705">
    <property type="entry name" value="Ssp411"/>
</dbReference>
<dbReference type="OrthoDB" id="9762614at2"/>
<dbReference type="Gene3D" id="3.40.30.10">
    <property type="entry name" value="Glutaredoxin"/>
    <property type="match status" value="1"/>
</dbReference>
<dbReference type="PANTHER" id="PTHR42899:SF1">
    <property type="entry name" value="SPERMATOGENESIS-ASSOCIATED PROTEIN 20"/>
    <property type="match status" value="1"/>
</dbReference>
<accession>A0A2K8Z917</accession>
<dbReference type="AlphaFoldDB" id="A0A2K8Z917"/>
<dbReference type="SUPFAM" id="SSF52833">
    <property type="entry name" value="Thioredoxin-like"/>
    <property type="match status" value="1"/>
</dbReference>
<organism evidence="2 3">
    <name type="scientific">Spirosoma pollinicola</name>
    <dbReference type="NCBI Taxonomy" id="2057025"/>
    <lineage>
        <taxon>Bacteria</taxon>
        <taxon>Pseudomonadati</taxon>
        <taxon>Bacteroidota</taxon>
        <taxon>Cytophagia</taxon>
        <taxon>Cytophagales</taxon>
        <taxon>Cytophagaceae</taxon>
        <taxon>Spirosoma</taxon>
    </lineage>
</organism>
<dbReference type="Pfam" id="PF03190">
    <property type="entry name" value="Thioredox_DsbH"/>
    <property type="match status" value="1"/>
</dbReference>
<name>A0A2K8Z917_9BACT</name>